<dbReference type="EMBL" id="LR824006">
    <property type="protein sequence ID" value="CAH0600155.1"/>
    <property type="molecule type" value="Genomic_DNA"/>
</dbReference>
<dbReference type="Proteomes" id="UP001154114">
    <property type="component" value="Chromosome 3"/>
</dbReference>
<evidence type="ECO:0000313" key="2">
    <source>
        <dbReference type="EMBL" id="CAH0600155.1"/>
    </source>
</evidence>
<gene>
    <name evidence="2" type="ORF">CINC_LOCUS9132</name>
</gene>
<evidence type="ECO:0000313" key="3">
    <source>
        <dbReference type="Proteomes" id="UP001154114"/>
    </source>
</evidence>
<proteinExistence type="predicted"/>
<protein>
    <submittedName>
        <fullName evidence="2">Uncharacterized protein</fullName>
    </submittedName>
</protein>
<accession>A0A9P0C233</accession>
<keyword evidence="1" id="KW-0732">Signal</keyword>
<feature type="signal peptide" evidence="1">
    <location>
        <begin position="1"/>
        <end position="18"/>
    </location>
</feature>
<feature type="chain" id="PRO_5040258229" evidence="1">
    <location>
        <begin position="19"/>
        <end position="114"/>
    </location>
</feature>
<dbReference type="OrthoDB" id="6332063at2759"/>
<evidence type="ECO:0000256" key="1">
    <source>
        <dbReference type="SAM" id="SignalP"/>
    </source>
</evidence>
<name>A0A9P0C233_CHRIL</name>
<keyword evidence="3" id="KW-1185">Reference proteome</keyword>
<sequence length="114" mass="12423">MVAMEFVAVFCFISIVCANEDITIIDAIQLESPCLFEGGMCVIANDCPEGWRTGPGLCPMQQSRGVECCYGVSMKETRCRKRGGVCLPECVSSQVYRQATGCPEDTVCCSVSFR</sequence>
<dbReference type="AlphaFoldDB" id="A0A9P0C233"/>
<organism evidence="2 3">
    <name type="scientific">Chrysodeixis includens</name>
    <name type="common">Soybean looper</name>
    <name type="synonym">Pseudoplusia includens</name>
    <dbReference type="NCBI Taxonomy" id="689277"/>
    <lineage>
        <taxon>Eukaryota</taxon>
        <taxon>Metazoa</taxon>
        <taxon>Ecdysozoa</taxon>
        <taxon>Arthropoda</taxon>
        <taxon>Hexapoda</taxon>
        <taxon>Insecta</taxon>
        <taxon>Pterygota</taxon>
        <taxon>Neoptera</taxon>
        <taxon>Endopterygota</taxon>
        <taxon>Lepidoptera</taxon>
        <taxon>Glossata</taxon>
        <taxon>Ditrysia</taxon>
        <taxon>Noctuoidea</taxon>
        <taxon>Noctuidae</taxon>
        <taxon>Plusiinae</taxon>
        <taxon>Chrysodeixis</taxon>
    </lineage>
</organism>
<reference evidence="2" key="1">
    <citation type="submission" date="2021-12" db="EMBL/GenBank/DDBJ databases">
        <authorList>
            <person name="King R."/>
        </authorList>
    </citation>
    <scope>NUCLEOTIDE SEQUENCE</scope>
</reference>